<organism evidence="1 2">
    <name type="scientific">Sporosarcina thermotolerans</name>
    <dbReference type="NCBI Taxonomy" id="633404"/>
    <lineage>
        <taxon>Bacteria</taxon>
        <taxon>Bacillati</taxon>
        <taxon>Bacillota</taxon>
        <taxon>Bacilli</taxon>
        <taxon>Bacillales</taxon>
        <taxon>Caryophanaceae</taxon>
        <taxon>Sporosarcina</taxon>
    </lineage>
</organism>
<name>A0AAW9A521_9BACL</name>
<evidence type="ECO:0000313" key="2">
    <source>
        <dbReference type="Proteomes" id="UP001271648"/>
    </source>
</evidence>
<dbReference type="InterPro" id="IPR025051">
    <property type="entry name" value="DUF3990"/>
</dbReference>
<dbReference type="RefSeq" id="WP_283732938.1">
    <property type="nucleotide sequence ID" value="NZ_CP125968.1"/>
</dbReference>
<keyword evidence="2" id="KW-1185">Reference proteome</keyword>
<dbReference type="Pfam" id="PF13151">
    <property type="entry name" value="DUF3990"/>
    <property type="match status" value="1"/>
</dbReference>
<evidence type="ECO:0000313" key="1">
    <source>
        <dbReference type="EMBL" id="MDW0116247.1"/>
    </source>
</evidence>
<protein>
    <submittedName>
        <fullName evidence="1">DUF3990 domain-containing protein</fullName>
    </submittedName>
</protein>
<dbReference type="AlphaFoldDB" id="A0AAW9A521"/>
<dbReference type="EMBL" id="JAUBDJ010000002">
    <property type="protein sequence ID" value="MDW0116247.1"/>
    <property type="molecule type" value="Genomic_DNA"/>
</dbReference>
<dbReference type="SUPFAM" id="SSF56399">
    <property type="entry name" value="ADP-ribosylation"/>
    <property type="match status" value="1"/>
</dbReference>
<comment type="caution">
    <text evidence="1">The sequence shown here is derived from an EMBL/GenBank/DDBJ whole genome shotgun (WGS) entry which is preliminary data.</text>
</comment>
<dbReference type="Proteomes" id="UP001271648">
    <property type="component" value="Unassembled WGS sequence"/>
</dbReference>
<gene>
    <name evidence="1" type="ORF">QTL97_04825</name>
</gene>
<reference evidence="1 2" key="1">
    <citation type="submission" date="2023-06" db="EMBL/GenBank/DDBJ databases">
        <title>Sporosarcina sp. nov., isolated from Korean traditional fermented seafood 'Jeotgal'.</title>
        <authorList>
            <person name="Yang A.I."/>
            <person name="Shin N.-R."/>
        </authorList>
    </citation>
    <scope>NUCLEOTIDE SEQUENCE [LARGE SCALE GENOMIC DNA]</scope>
    <source>
        <strain evidence="1 2">KCTC43456</strain>
    </source>
</reference>
<proteinExistence type="predicted"/>
<sequence>MLINYDPNLPLYHGTIDLYSDSVIKHGVKIFPRKKGGVDFGPGFYLTSNFVQAENWAKRRTEKPIPIKSILELSSITIGDFLGMKKDFQPTVLKFRIKDAAEWEELNYKVFGAEDSVWKEFVWNMRQGNQDPVKSKDWIYGPVADGGLLSTNFKDIKAYHNKNQLAVLTDEDAQQLELLEVIKC</sequence>
<accession>A0AAW9A521</accession>